<dbReference type="PANTHER" id="PTHR36391">
    <property type="entry name" value="FURRY"/>
    <property type="match status" value="1"/>
</dbReference>
<gene>
    <name evidence="2" type="ORF">KP509_03G070400</name>
</gene>
<evidence type="ECO:0000313" key="2">
    <source>
        <dbReference type="EMBL" id="KAH7442099.1"/>
    </source>
</evidence>
<feature type="compositionally biased region" description="Basic and acidic residues" evidence="1">
    <location>
        <begin position="81"/>
        <end position="95"/>
    </location>
</feature>
<accession>A0A8T2VCG9</accession>
<comment type="caution">
    <text evidence="2">The sequence shown here is derived from an EMBL/GenBank/DDBJ whole genome shotgun (WGS) entry which is preliminary data.</text>
</comment>
<evidence type="ECO:0000313" key="3">
    <source>
        <dbReference type="Proteomes" id="UP000825935"/>
    </source>
</evidence>
<dbReference type="Proteomes" id="UP000825935">
    <property type="component" value="Chromosome 3"/>
</dbReference>
<dbReference type="EMBL" id="CM035408">
    <property type="protein sequence ID" value="KAH7442099.1"/>
    <property type="molecule type" value="Genomic_DNA"/>
</dbReference>
<dbReference type="PANTHER" id="PTHR36391:SF1">
    <property type="entry name" value="FURRY"/>
    <property type="match status" value="1"/>
</dbReference>
<keyword evidence="3" id="KW-1185">Reference proteome</keyword>
<feature type="region of interest" description="Disordered" evidence="1">
    <location>
        <begin position="72"/>
        <end position="97"/>
    </location>
</feature>
<dbReference type="OrthoDB" id="1904516at2759"/>
<proteinExistence type="predicted"/>
<protein>
    <submittedName>
        <fullName evidence="2">Uncharacterized protein</fullName>
    </submittedName>
</protein>
<reference evidence="2" key="1">
    <citation type="submission" date="2021-08" db="EMBL/GenBank/DDBJ databases">
        <title>WGS assembly of Ceratopteris richardii.</title>
        <authorList>
            <person name="Marchant D.B."/>
            <person name="Chen G."/>
            <person name="Jenkins J."/>
            <person name="Shu S."/>
            <person name="Leebens-Mack J."/>
            <person name="Grimwood J."/>
            <person name="Schmutz J."/>
            <person name="Soltis P."/>
            <person name="Soltis D."/>
            <person name="Chen Z.-H."/>
        </authorList>
    </citation>
    <scope>NUCLEOTIDE SEQUENCE</scope>
    <source>
        <strain evidence="2">Whitten #5841</strain>
        <tissue evidence="2">Leaf</tissue>
    </source>
</reference>
<evidence type="ECO:0000256" key="1">
    <source>
        <dbReference type="SAM" id="MobiDB-lite"/>
    </source>
</evidence>
<dbReference type="AlphaFoldDB" id="A0A8T2VCG9"/>
<sequence length="119" mass="13489">MASALKQALKWAKNLPWNVTGPTSHPEYRDSLTNVKDYRAFSPATPSKKAIVPRSDPDHVFNITYFSRFPGRRKMFPASSSDKEPKDRSVKEKRLPSPSIYRLGYSVPLDDCPGDGYQK</sequence>
<organism evidence="2 3">
    <name type="scientific">Ceratopteris richardii</name>
    <name type="common">Triangle waterfern</name>
    <dbReference type="NCBI Taxonomy" id="49495"/>
    <lineage>
        <taxon>Eukaryota</taxon>
        <taxon>Viridiplantae</taxon>
        <taxon>Streptophyta</taxon>
        <taxon>Embryophyta</taxon>
        <taxon>Tracheophyta</taxon>
        <taxon>Polypodiopsida</taxon>
        <taxon>Polypodiidae</taxon>
        <taxon>Polypodiales</taxon>
        <taxon>Pteridineae</taxon>
        <taxon>Pteridaceae</taxon>
        <taxon>Parkerioideae</taxon>
        <taxon>Ceratopteris</taxon>
    </lineage>
</organism>
<name>A0A8T2VCG9_CERRI</name>